<reference evidence="3 4" key="1">
    <citation type="submission" date="2015-09" db="EMBL/GenBank/DDBJ databases">
        <authorList>
            <consortium name="Pathogen Informatics"/>
        </authorList>
    </citation>
    <scope>NUCLEOTIDE SEQUENCE [LARGE SCALE GENOMIC DNA]</scope>
    <source>
        <strain evidence="3 4">2789STDY5834959</strain>
    </source>
</reference>
<gene>
    <name evidence="3" type="ORF">ERS852571_03006</name>
</gene>
<dbReference type="EMBL" id="CYXY01000027">
    <property type="protein sequence ID" value="CUN17735.1"/>
    <property type="molecule type" value="Genomic_DNA"/>
</dbReference>
<name>A0A173UUN3_ANAHA</name>
<evidence type="ECO:0000256" key="1">
    <source>
        <dbReference type="SAM" id="Coils"/>
    </source>
</evidence>
<accession>A0A173UUN3</accession>
<dbReference type="InterPro" id="IPR009785">
    <property type="entry name" value="Prophage_Lj928_Orf309"/>
</dbReference>
<feature type="compositionally biased region" description="Polar residues" evidence="2">
    <location>
        <begin position="261"/>
        <end position="283"/>
    </location>
</feature>
<proteinExistence type="predicted"/>
<dbReference type="RefSeq" id="WP_055073454.1">
    <property type="nucleotide sequence ID" value="NZ_CYXY01000027.1"/>
</dbReference>
<evidence type="ECO:0000313" key="4">
    <source>
        <dbReference type="Proteomes" id="UP000095553"/>
    </source>
</evidence>
<evidence type="ECO:0000313" key="3">
    <source>
        <dbReference type="EMBL" id="CUN17735.1"/>
    </source>
</evidence>
<dbReference type="Pfam" id="PF07083">
    <property type="entry name" value="DUF1351"/>
    <property type="match status" value="1"/>
</dbReference>
<dbReference type="AlphaFoldDB" id="A0A173UUN3"/>
<organism evidence="3 4">
    <name type="scientific">Anaerostipes hadrus</name>
    <dbReference type="NCBI Taxonomy" id="649756"/>
    <lineage>
        <taxon>Bacteria</taxon>
        <taxon>Bacillati</taxon>
        <taxon>Bacillota</taxon>
        <taxon>Clostridia</taxon>
        <taxon>Lachnospirales</taxon>
        <taxon>Lachnospiraceae</taxon>
        <taxon>Anaerostipes</taxon>
    </lineage>
</organism>
<dbReference type="Proteomes" id="UP000095553">
    <property type="component" value="Unassembled WGS sequence"/>
</dbReference>
<keyword evidence="1" id="KW-0175">Coiled coil</keyword>
<feature type="coiled-coil region" evidence="1">
    <location>
        <begin position="197"/>
        <end position="240"/>
    </location>
</feature>
<evidence type="ECO:0000256" key="2">
    <source>
        <dbReference type="SAM" id="MobiDB-lite"/>
    </source>
</evidence>
<protein>
    <submittedName>
        <fullName evidence="3">Protein of uncharacterized function (DUF1351)</fullName>
    </submittedName>
</protein>
<feature type="region of interest" description="Disordered" evidence="2">
    <location>
        <begin position="257"/>
        <end position="283"/>
    </location>
</feature>
<sequence length="329" mass="39111">MNEDLLVIKKNEVPAIQFNKEELIERVDEILEQHKGIIYTIEDIPEAKKVVADLRKQKKYLNSERISACKPYEAIVKQTKTDMDDVLARYDTVIQEIDTQIKESENVWKKEREDYIRETYEDVFLHEIPEKYLVCPIIKNLKIDSKWMLKSTSKKKIKDQMIEKRDKILSDINTLKCVAEEEFLSDVEQEYFKELDLNKAIKKNQSLREAKQKVLEAEKKRKEEELRRKEQEMKEQQEIQAVEPFEFDFDPIPVPEPISRKVSSSSTPIQKNRKSSINNSSVQNYPYPLNREIHKPVMKTLNIKIRGEESVIRDIMKYIYDKKDIEILQ</sequence>